<organism evidence="1 2">
    <name type="scientific">Paraglaciecola psychrophila 170</name>
    <dbReference type="NCBI Taxonomy" id="1129794"/>
    <lineage>
        <taxon>Bacteria</taxon>
        <taxon>Pseudomonadati</taxon>
        <taxon>Pseudomonadota</taxon>
        <taxon>Gammaproteobacteria</taxon>
        <taxon>Alteromonadales</taxon>
        <taxon>Alteromonadaceae</taxon>
        <taxon>Paraglaciecola</taxon>
    </lineage>
</organism>
<proteinExistence type="predicted"/>
<sequence length="45" mass="5041">MPWFQHLAGQKNWTQPDPSAEFVMTQSAPLMITPDPDGFVSVVTH</sequence>
<gene>
    <name evidence="1" type="ORF">C427_2426</name>
</gene>
<reference evidence="1 2" key="1">
    <citation type="journal article" date="2013" name="Genome Announc.">
        <title>Complete Genome Sequence of Glaciecola psychrophila Strain 170T.</title>
        <authorList>
            <person name="Yin J."/>
            <person name="Chen J."/>
            <person name="Liu G."/>
            <person name="Yu Y."/>
            <person name="Song L."/>
            <person name="Wang X."/>
            <person name="Qu X."/>
        </authorList>
    </citation>
    <scope>NUCLEOTIDE SEQUENCE [LARGE SCALE GENOMIC DNA]</scope>
    <source>
        <strain evidence="1 2">170</strain>
    </source>
</reference>
<dbReference type="KEGG" id="gps:C427_2426"/>
<protein>
    <submittedName>
        <fullName evidence="1">Uncharacterized protein</fullName>
    </submittedName>
</protein>
<dbReference type="HOGENOM" id="CLU_3203101_0_0_6"/>
<dbReference type="AlphaFoldDB" id="M4RLM7"/>
<evidence type="ECO:0000313" key="1">
    <source>
        <dbReference type="EMBL" id="AGH44535.1"/>
    </source>
</evidence>
<dbReference type="EMBL" id="CP003837">
    <property type="protein sequence ID" value="AGH44535.1"/>
    <property type="molecule type" value="Genomic_DNA"/>
</dbReference>
<dbReference type="Gene3D" id="3.15.30.10">
    <property type="entry name" value="putative capsid protein of prophage domain like"/>
    <property type="match status" value="1"/>
</dbReference>
<dbReference type="Proteomes" id="UP000011864">
    <property type="component" value="Chromosome"/>
</dbReference>
<keyword evidence="2" id="KW-1185">Reference proteome</keyword>
<accession>M4RLM7</accession>
<dbReference type="STRING" id="1129794.C427_2426"/>
<dbReference type="Pfam" id="PF03864">
    <property type="entry name" value="Phage_cap_E"/>
    <property type="match status" value="1"/>
</dbReference>
<name>M4RLM7_9ALTE</name>
<dbReference type="InterPro" id="IPR005564">
    <property type="entry name" value="Major_capsid_GpE"/>
</dbReference>
<evidence type="ECO:0000313" key="2">
    <source>
        <dbReference type="Proteomes" id="UP000011864"/>
    </source>
</evidence>